<dbReference type="GO" id="GO:0016231">
    <property type="term" value="F:beta-N-acetylglucosaminidase activity"/>
    <property type="evidence" value="ECO:0007669"/>
    <property type="project" value="TreeGrafter"/>
</dbReference>
<dbReference type="Pfam" id="PF14845">
    <property type="entry name" value="Glycohydro_20b2"/>
    <property type="match status" value="1"/>
</dbReference>
<dbReference type="InterPro" id="IPR029018">
    <property type="entry name" value="Hex-like_dom2"/>
</dbReference>
<evidence type="ECO:0000256" key="5">
    <source>
        <dbReference type="ARBA" id="ARBA00023180"/>
    </source>
</evidence>
<feature type="signal peptide" evidence="9">
    <location>
        <begin position="1"/>
        <end position="17"/>
    </location>
</feature>
<dbReference type="Pfam" id="PF00728">
    <property type="entry name" value="Glyco_hydro_20"/>
    <property type="match status" value="1"/>
</dbReference>
<dbReference type="Gene3D" id="3.30.379.10">
    <property type="entry name" value="Chitobiase/beta-hexosaminidase domain 2-like"/>
    <property type="match status" value="1"/>
</dbReference>
<evidence type="ECO:0000256" key="2">
    <source>
        <dbReference type="ARBA" id="ARBA00006285"/>
    </source>
</evidence>
<evidence type="ECO:0000313" key="12">
    <source>
        <dbReference type="EMBL" id="KAF1925825.1"/>
    </source>
</evidence>
<keyword evidence="6 7" id="KW-0326">Glycosidase</keyword>
<feature type="domain" description="Glycoside hydrolase family 20 catalytic" evidence="10">
    <location>
        <begin position="227"/>
        <end position="567"/>
    </location>
</feature>
<dbReference type="OrthoDB" id="428480at2759"/>
<evidence type="ECO:0000259" key="11">
    <source>
        <dbReference type="Pfam" id="PF14845"/>
    </source>
</evidence>
<evidence type="ECO:0000256" key="8">
    <source>
        <dbReference type="PIRSR" id="PIRSR001093-1"/>
    </source>
</evidence>
<evidence type="ECO:0000256" key="1">
    <source>
        <dbReference type="ARBA" id="ARBA00001231"/>
    </source>
</evidence>
<feature type="chain" id="PRO_5025567035" description="Beta-hexosaminidase" evidence="9">
    <location>
        <begin position="18"/>
        <end position="624"/>
    </location>
</feature>
<gene>
    <name evidence="12" type="ORF">M421DRAFT_68879</name>
</gene>
<dbReference type="CDD" id="cd06562">
    <property type="entry name" value="GH20_HexA_HexB-like"/>
    <property type="match status" value="1"/>
</dbReference>
<dbReference type="RefSeq" id="XP_033446077.1">
    <property type="nucleotide sequence ID" value="XM_033596563.1"/>
</dbReference>
<keyword evidence="13" id="KW-1185">Reference proteome</keyword>
<dbReference type="EC" id="3.2.1.52" evidence="7"/>
<reference evidence="12" key="1">
    <citation type="journal article" date="2020" name="Stud. Mycol.">
        <title>101 Dothideomycetes genomes: a test case for predicting lifestyles and emergence of pathogens.</title>
        <authorList>
            <person name="Haridas S."/>
            <person name="Albert R."/>
            <person name="Binder M."/>
            <person name="Bloem J."/>
            <person name="Labutti K."/>
            <person name="Salamov A."/>
            <person name="Andreopoulos B."/>
            <person name="Baker S."/>
            <person name="Barry K."/>
            <person name="Bills G."/>
            <person name="Bluhm B."/>
            <person name="Cannon C."/>
            <person name="Castanera R."/>
            <person name="Culley D."/>
            <person name="Daum C."/>
            <person name="Ezra D."/>
            <person name="Gonzalez J."/>
            <person name="Henrissat B."/>
            <person name="Kuo A."/>
            <person name="Liang C."/>
            <person name="Lipzen A."/>
            <person name="Lutzoni F."/>
            <person name="Magnuson J."/>
            <person name="Mondo S."/>
            <person name="Nolan M."/>
            <person name="Ohm R."/>
            <person name="Pangilinan J."/>
            <person name="Park H.-J."/>
            <person name="Ramirez L."/>
            <person name="Alfaro M."/>
            <person name="Sun H."/>
            <person name="Tritt A."/>
            <person name="Yoshinaga Y."/>
            <person name="Zwiers L.-H."/>
            <person name="Turgeon B."/>
            <person name="Goodwin S."/>
            <person name="Spatafora J."/>
            <person name="Crous P."/>
            <person name="Grigoriev I."/>
        </authorList>
    </citation>
    <scope>NUCLEOTIDE SEQUENCE</scope>
    <source>
        <strain evidence="12">CBS 183.55</strain>
    </source>
</reference>
<dbReference type="PANTHER" id="PTHR22600">
    <property type="entry name" value="BETA-HEXOSAMINIDASE"/>
    <property type="match status" value="1"/>
</dbReference>
<dbReference type="GO" id="GO:0005975">
    <property type="term" value="P:carbohydrate metabolic process"/>
    <property type="evidence" value="ECO:0007669"/>
    <property type="project" value="InterPro"/>
</dbReference>
<feature type="domain" description="Beta-hexosaminidase eukaryotic type N-terminal" evidence="11">
    <location>
        <begin position="18"/>
        <end position="202"/>
    </location>
</feature>
<protein>
    <recommendedName>
        <fullName evidence="7">Beta-hexosaminidase</fullName>
        <ecNumber evidence="7">3.2.1.52</ecNumber>
    </recommendedName>
</protein>
<accession>A0A6A5RC46</accession>
<comment type="catalytic activity">
    <reaction evidence="1 7">
        <text>Hydrolysis of terminal non-reducing N-acetyl-D-hexosamine residues in N-acetyl-beta-D-hexosaminides.</text>
        <dbReference type="EC" id="3.2.1.52"/>
    </reaction>
</comment>
<proteinExistence type="inferred from homology"/>
<dbReference type="InterPro" id="IPR015883">
    <property type="entry name" value="Glyco_hydro_20_cat"/>
</dbReference>
<dbReference type="PIRSF" id="PIRSF001093">
    <property type="entry name" value="B-hxosamndse_ab_euk"/>
    <property type="match status" value="1"/>
</dbReference>
<dbReference type="GeneID" id="54354230"/>
<dbReference type="InterPro" id="IPR017853">
    <property type="entry name" value="GH"/>
</dbReference>
<dbReference type="GO" id="GO:0016020">
    <property type="term" value="C:membrane"/>
    <property type="evidence" value="ECO:0007669"/>
    <property type="project" value="TreeGrafter"/>
</dbReference>
<dbReference type="FunFam" id="3.20.20.80:FF:000063">
    <property type="entry name" value="Beta-hexosaminidase"/>
    <property type="match status" value="1"/>
</dbReference>
<dbReference type="PRINTS" id="PR00738">
    <property type="entry name" value="GLHYDRLASE20"/>
</dbReference>
<dbReference type="Gene3D" id="3.20.20.80">
    <property type="entry name" value="Glycosidases"/>
    <property type="match status" value="1"/>
</dbReference>
<organism evidence="12 13">
    <name type="scientific">Didymella exigua CBS 183.55</name>
    <dbReference type="NCBI Taxonomy" id="1150837"/>
    <lineage>
        <taxon>Eukaryota</taxon>
        <taxon>Fungi</taxon>
        <taxon>Dikarya</taxon>
        <taxon>Ascomycota</taxon>
        <taxon>Pezizomycotina</taxon>
        <taxon>Dothideomycetes</taxon>
        <taxon>Pleosporomycetidae</taxon>
        <taxon>Pleosporales</taxon>
        <taxon>Pleosporineae</taxon>
        <taxon>Didymellaceae</taxon>
        <taxon>Didymella</taxon>
    </lineage>
</organism>
<evidence type="ECO:0000256" key="7">
    <source>
        <dbReference type="PIRNR" id="PIRNR001093"/>
    </source>
</evidence>
<dbReference type="InterPro" id="IPR025705">
    <property type="entry name" value="Beta_hexosaminidase_sua/sub"/>
</dbReference>
<evidence type="ECO:0000256" key="6">
    <source>
        <dbReference type="ARBA" id="ARBA00023295"/>
    </source>
</evidence>
<name>A0A6A5RC46_9PLEO</name>
<keyword evidence="3 9" id="KW-0732">Signal</keyword>
<keyword evidence="5" id="KW-0325">Glycoprotein</keyword>
<dbReference type="InterPro" id="IPR029019">
    <property type="entry name" value="HEX_eukaryotic_N"/>
</dbReference>
<dbReference type="PANTHER" id="PTHR22600:SF58">
    <property type="entry name" value="BETA-HEXOSAMINIDASE"/>
    <property type="match status" value="1"/>
</dbReference>
<evidence type="ECO:0000256" key="3">
    <source>
        <dbReference type="ARBA" id="ARBA00022729"/>
    </source>
</evidence>
<evidence type="ECO:0000313" key="13">
    <source>
        <dbReference type="Proteomes" id="UP000800082"/>
    </source>
</evidence>
<dbReference type="SUPFAM" id="SSF55545">
    <property type="entry name" value="beta-N-acetylhexosaminidase-like domain"/>
    <property type="match status" value="1"/>
</dbReference>
<evidence type="ECO:0000256" key="9">
    <source>
        <dbReference type="SAM" id="SignalP"/>
    </source>
</evidence>
<dbReference type="SUPFAM" id="SSF51445">
    <property type="entry name" value="(Trans)glycosidases"/>
    <property type="match status" value="1"/>
</dbReference>
<dbReference type="GO" id="GO:0030203">
    <property type="term" value="P:glycosaminoglycan metabolic process"/>
    <property type="evidence" value="ECO:0007669"/>
    <property type="project" value="TreeGrafter"/>
</dbReference>
<keyword evidence="4 7" id="KW-0378">Hydrolase</keyword>
<feature type="active site" description="Proton donor" evidence="8">
    <location>
        <position position="389"/>
    </location>
</feature>
<evidence type="ECO:0000256" key="4">
    <source>
        <dbReference type="ARBA" id="ARBA00022801"/>
    </source>
</evidence>
<sequence length="624" mass="69874">MKLRFLVLPCLMSTSLALWPIPKSYKHGDTVLWISKNVTFCWYEAGAENVDYHPEQAPFLFASTSNTGTVPQNQTGDHLSLRGRYTAPFESHKNARDTTGVSGDDIIDYAIRSTWDTVFKEGFYPWKLHTRNWAEPSQGRRAKYVDHVDICLLAPDSTNVAKSLAGDVDESYTLKLTEDGVATVAANSSVGIARGLTTFTQLFFQTSNNEQFYTPEAPVTIEDAPNFSHRGINLDVSRNYIPIPDIKRQIDAAAYTKMNRLHLHATDSQSWPLEIPSLPDLARKGAYRPDLIYTAADFADLQRHAALQGIQLITEIDMPGHTSSIWYSAPELITAYNQQPNWDTYAAEPPSGTLKLNSTAVGKFLDTLFADLMPRLEPYTGYFHTGGDEVNPNAYTLDNTVDSSDPAVLQPLMQAFVSANHERVRQRGLTPIVWEEMLLTWNLTLGPDVVVQSWQSDEAVLQIVQSGHKALVGNYKYWYLDCGKGQWLDFAPGEASADAWPYQDYCAPFHNWRLIYSKDPYEGVPEDLRHLVIGGEAHMWGEQTDAINLDPMLWPRAAAAAEVLWSGAKDAQGQNRSQIEASPRLSDLRERLVAKGVRAEPVRMPYCEMESDGNRSPQCQLGMT</sequence>
<dbReference type="AlphaFoldDB" id="A0A6A5RC46"/>
<dbReference type="Proteomes" id="UP000800082">
    <property type="component" value="Unassembled WGS sequence"/>
</dbReference>
<evidence type="ECO:0000259" key="10">
    <source>
        <dbReference type="Pfam" id="PF00728"/>
    </source>
</evidence>
<comment type="similarity">
    <text evidence="2 7">Belongs to the glycosyl hydrolase 20 family.</text>
</comment>
<dbReference type="EMBL" id="ML978981">
    <property type="protein sequence ID" value="KAF1925825.1"/>
    <property type="molecule type" value="Genomic_DNA"/>
</dbReference>